<dbReference type="EMBL" id="LR797080">
    <property type="protein sequence ID" value="CAB4185282.1"/>
    <property type="molecule type" value="Genomic_DNA"/>
</dbReference>
<dbReference type="EMBL" id="LR796551">
    <property type="protein sequence ID" value="CAB4151071.1"/>
    <property type="molecule type" value="Genomic_DNA"/>
</dbReference>
<evidence type="ECO:0000313" key="2">
    <source>
        <dbReference type="EMBL" id="CAB4151071.1"/>
    </source>
</evidence>
<evidence type="ECO:0000313" key="7">
    <source>
        <dbReference type="EMBL" id="CAB4192445.1"/>
    </source>
</evidence>
<gene>
    <name evidence="4" type="ORF">UFOVP1032_96</name>
    <name evidence="5" type="ORF">UFOVP1125_12</name>
    <name evidence="6" type="ORF">UFOVP1173_110</name>
    <name evidence="7" type="ORF">UFOVP1241_28</name>
    <name evidence="8" type="ORF">UFOVP1491_96</name>
    <name evidence="9" type="ORF">UFOVP1579_96</name>
    <name evidence="1" type="ORF">UFOVP485_25</name>
    <name evidence="2" type="ORF">UFOVP575_129</name>
    <name evidence="3" type="ORF">UFOVP963_31</name>
</gene>
<protein>
    <submittedName>
        <fullName evidence="2">Uncharacterized protein</fullName>
    </submittedName>
</protein>
<evidence type="ECO:0000313" key="5">
    <source>
        <dbReference type="EMBL" id="CAB4185282.1"/>
    </source>
</evidence>
<organism evidence="2">
    <name type="scientific">uncultured Caudovirales phage</name>
    <dbReference type="NCBI Taxonomy" id="2100421"/>
    <lineage>
        <taxon>Viruses</taxon>
        <taxon>Duplodnaviria</taxon>
        <taxon>Heunggongvirae</taxon>
        <taxon>Uroviricota</taxon>
        <taxon>Caudoviricetes</taxon>
        <taxon>Peduoviridae</taxon>
        <taxon>Maltschvirus</taxon>
        <taxon>Maltschvirus maltsch</taxon>
    </lineage>
</organism>
<evidence type="ECO:0000313" key="3">
    <source>
        <dbReference type="EMBL" id="CAB4174198.1"/>
    </source>
</evidence>
<dbReference type="EMBL" id="LR796915">
    <property type="protein sequence ID" value="CAB4174198.1"/>
    <property type="molecule type" value="Genomic_DNA"/>
</dbReference>
<reference evidence="2" key="1">
    <citation type="submission" date="2020-04" db="EMBL/GenBank/DDBJ databases">
        <authorList>
            <person name="Chiriac C."/>
            <person name="Salcher M."/>
            <person name="Ghai R."/>
            <person name="Kavagutti S V."/>
        </authorList>
    </citation>
    <scope>NUCLEOTIDE SEQUENCE</scope>
</reference>
<evidence type="ECO:0000313" key="8">
    <source>
        <dbReference type="EMBL" id="CAB4217820.1"/>
    </source>
</evidence>
<dbReference type="EMBL" id="LR797455">
    <property type="protein sequence ID" value="CAB4217820.1"/>
    <property type="molecule type" value="Genomic_DNA"/>
</dbReference>
<dbReference type="EMBL" id="LR798431">
    <property type="protein sequence ID" value="CAB5231500.1"/>
    <property type="molecule type" value="Genomic_DNA"/>
</dbReference>
<dbReference type="EMBL" id="LR796983">
    <property type="protein sequence ID" value="CAB4179784.1"/>
    <property type="molecule type" value="Genomic_DNA"/>
</dbReference>
<evidence type="ECO:0000313" key="6">
    <source>
        <dbReference type="EMBL" id="CAB4189001.1"/>
    </source>
</evidence>
<proteinExistence type="predicted"/>
<evidence type="ECO:0000313" key="9">
    <source>
        <dbReference type="EMBL" id="CAB5231500.1"/>
    </source>
</evidence>
<evidence type="ECO:0000313" key="1">
    <source>
        <dbReference type="EMBL" id="CAB4145664.1"/>
    </source>
</evidence>
<name>A0A6J5MYV2_9CAUD</name>
<dbReference type="EMBL" id="LR796457">
    <property type="protein sequence ID" value="CAB4145664.1"/>
    <property type="molecule type" value="Genomic_DNA"/>
</dbReference>
<accession>A0A6J5MYV2</accession>
<dbReference type="EMBL" id="LR797188">
    <property type="protein sequence ID" value="CAB4192445.1"/>
    <property type="molecule type" value="Genomic_DNA"/>
</dbReference>
<sequence length="150" mass="16319">MTTYNQAVSITVGATTWKLPEHNRSPLKFSYESLKNESRTIDGTLRTYAIGMKTSIDLSWSMLPAGAGVGDVIGPVDYVSGVASADLMRHLYYNYCNTYVTVTVAPGSGTGTGTNVPTIYTMKFTGFTYEVVKRLTNVTYVNVSMSLAEV</sequence>
<dbReference type="EMBL" id="LR797131">
    <property type="protein sequence ID" value="CAB4189001.1"/>
    <property type="molecule type" value="Genomic_DNA"/>
</dbReference>
<evidence type="ECO:0000313" key="4">
    <source>
        <dbReference type="EMBL" id="CAB4179784.1"/>
    </source>
</evidence>